<evidence type="ECO:0000313" key="3">
    <source>
        <dbReference type="Proteomes" id="UP000284598"/>
    </source>
</evidence>
<protein>
    <submittedName>
        <fullName evidence="2">Uncharacterized protein</fullName>
    </submittedName>
</protein>
<name>A0A413S1T1_9FIRM</name>
<comment type="caution">
    <text evidence="2">The sequence shown here is derived from an EMBL/GenBank/DDBJ whole genome shotgun (WGS) entry which is preliminary data.</text>
</comment>
<keyword evidence="1" id="KW-1133">Transmembrane helix</keyword>
<organism evidence="2 3">
    <name type="scientific">Eubacterium ventriosum</name>
    <dbReference type="NCBI Taxonomy" id="39496"/>
    <lineage>
        <taxon>Bacteria</taxon>
        <taxon>Bacillati</taxon>
        <taxon>Bacillota</taxon>
        <taxon>Clostridia</taxon>
        <taxon>Eubacteriales</taxon>
        <taxon>Eubacteriaceae</taxon>
        <taxon>Eubacterium</taxon>
    </lineage>
</organism>
<sequence>MKTKITLIVDAIFAFIWLNIFVRGLYTISSASGVTMSKALKSIKTEEASLEEISAAMINLAQSKVALGGVLTFVGGIGLIVCMHWLFICLKDIDFTYSKNK</sequence>
<feature type="transmembrane region" description="Helical" evidence="1">
    <location>
        <begin position="65"/>
        <end position="90"/>
    </location>
</feature>
<keyword evidence="1" id="KW-0812">Transmembrane</keyword>
<dbReference type="RefSeq" id="WP_118025162.1">
    <property type="nucleotide sequence ID" value="NZ_CBCTZH010000001.1"/>
</dbReference>
<gene>
    <name evidence="2" type="ORF">DW929_05910</name>
</gene>
<accession>A0A413S1T1</accession>
<dbReference type="EMBL" id="QSFO01000005">
    <property type="protein sequence ID" value="RHA55278.1"/>
    <property type="molecule type" value="Genomic_DNA"/>
</dbReference>
<feature type="transmembrane region" description="Helical" evidence="1">
    <location>
        <begin position="7"/>
        <end position="26"/>
    </location>
</feature>
<proteinExistence type="predicted"/>
<dbReference type="AlphaFoldDB" id="A0A413S1T1"/>
<dbReference type="Proteomes" id="UP000284598">
    <property type="component" value="Unassembled WGS sequence"/>
</dbReference>
<reference evidence="2 3" key="1">
    <citation type="submission" date="2018-08" db="EMBL/GenBank/DDBJ databases">
        <title>A genome reference for cultivated species of the human gut microbiota.</title>
        <authorList>
            <person name="Zou Y."/>
            <person name="Xue W."/>
            <person name="Luo G."/>
        </authorList>
    </citation>
    <scope>NUCLEOTIDE SEQUENCE [LARGE SCALE GENOMIC DNA]</scope>
    <source>
        <strain evidence="2 3">AM43-2</strain>
    </source>
</reference>
<evidence type="ECO:0000313" key="2">
    <source>
        <dbReference type="EMBL" id="RHA55278.1"/>
    </source>
</evidence>
<keyword evidence="1" id="KW-0472">Membrane</keyword>
<evidence type="ECO:0000256" key="1">
    <source>
        <dbReference type="SAM" id="Phobius"/>
    </source>
</evidence>